<feature type="compositionally biased region" description="Polar residues" evidence="1">
    <location>
        <begin position="13"/>
        <end position="23"/>
    </location>
</feature>
<dbReference type="OrthoDB" id="3050608at2759"/>
<feature type="compositionally biased region" description="Basic and acidic residues" evidence="1">
    <location>
        <begin position="103"/>
        <end position="112"/>
    </location>
</feature>
<evidence type="ECO:0008006" key="4">
    <source>
        <dbReference type="Google" id="ProtNLM"/>
    </source>
</evidence>
<evidence type="ECO:0000313" key="3">
    <source>
        <dbReference type="Proteomes" id="UP000799428"/>
    </source>
</evidence>
<proteinExistence type="predicted"/>
<evidence type="ECO:0000256" key="1">
    <source>
        <dbReference type="SAM" id="MobiDB-lite"/>
    </source>
</evidence>
<feature type="region of interest" description="Disordered" evidence="1">
    <location>
        <begin position="92"/>
        <end position="112"/>
    </location>
</feature>
<reference evidence="2" key="1">
    <citation type="journal article" date="2020" name="Stud. Mycol.">
        <title>101 Dothideomycetes genomes: a test case for predicting lifestyles and emergence of pathogens.</title>
        <authorList>
            <person name="Haridas S."/>
            <person name="Albert R."/>
            <person name="Binder M."/>
            <person name="Bloem J."/>
            <person name="Labutti K."/>
            <person name="Salamov A."/>
            <person name="Andreopoulos B."/>
            <person name="Baker S."/>
            <person name="Barry K."/>
            <person name="Bills G."/>
            <person name="Bluhm B."/>
            <person name="Cannon C."/>
            <person name="Castanera R."/>
            <person name="Culley D."/>
            <person name="Daum C."/>
            <person name="Ezra D."/>
            <person name="Gonzalez J."/>
            <person name="Henrissat B."/>
            <person name="Kuo A."/>
            <person name="Liang C."/>
            <person name="Lipzen A."/>
            <person name="Lutzoni F."/>
            <person name="Magnuson J."/>
            <person name="Mondo S."/>
            <person name="Nolan M."/>
            <person name="Ohm R."/>
            <person name="Pangilinan J."/>
            <person name="Park H.-J."/>
            <person name="Ramirez L."/>
            <person name="Alfaro M."/>
            <person name="Sun H."/>
            <person name="Tritt A."/>
            <person name="Yoshinaga Y."/>
            <person name="Zwiers L.-H."/>
            <person name="Turgeon B."/>
            <person name="Goodwin S."/>
            <person name="Spatafora J."/>
            <person name="Crous P."/>
            <person name="Grigoriev I."/>
        </authorList>
    </citation>
    <scope>NUCLEOTIDE SEQUENCE</scope>
    <source>
        <strain evidence="2">CBS 279.74</strain>
    </source>
</reference>
<dbReference type="PANTHER" id="PTHR40462">
    <property type="entry name" value="CHROMOSOME 1, WHOLE GENOME SHOTGUN SEQUENCE"/>
    <property type="match status" value="1"/>
</dbReference>
<keyword evidence="3" id="KW-1185">Reference proteome</keyword>
<gene>
    <name evidence="2" type="ORF">K504DRAFT_466961</name>
</gene>
<name>A0A6G1KCF9_9PLEO</name>
<dbReference type="AlphaFoldDB" id="A0A6G1KCF9"/>
<protein>
    <recommendedName>
        <fullName evidence="4">DNA damage-responsive protein 48</fullName>
    </recommendedName>
</protein>
<dbReference type="EMBL" id="MU005769">
    <property type="protein sequence ID" value="KAF2710556.1"/>
    <property type="molecule type" value="Genomic_DNA"/>
</dbReference>
<organism evidence="2 3">
    <name type="scientific">Pleomassaria siparia CBS 279.74</name>
    <dbReference type="NCBI Taxonomy" id="1314801"/>
    <lineage>
        <taxon>Eukaryota</taxon>
        <taxon>Fungi</taxon>
        <taxon>Dikarya</taxon>
        <taxon>Ascomycota</taxon>
        <taxon>Pezizomycotina</taxon>
        <taxon>Dothideomycetes</taxon>
        <taxon>Pleosporomycetidae</taxon>
        <taxon>Pleosporales</taxon>
        <taxon>Pleomassariaceae</taxon>
        <taxon>Pleomassaria</taxon>
    </lineage>
</organism>
<accession>A0A6G1KCF9</accession>
<dbReference type="PANTHER" id="PTHR40462:SF1">
    <property type="entry name" value="EXPRESSED PROTEIN"/>
    <property type="match status" value="1"/>
</dbReference>
<dbReference type="Proteomes" id="UP000799428">
    <property type="component" value="Unassembled WGS sequence"/>
</dbReference>
<feature type="region of interest" description="Disordered" evidence="1">
    <location>
        <begin position="1"/>
        <end position="33"/>
    </location>
</feature>
<sequence length="112" mass="11816">MDYVNKFTGGDKSANTEGTASTQPKEEGGFLGGIGNKLNNAAGGGAAGEKNEDYLDKGVDFVQEKFLGAGDQSNESAAEQAKDEQISDFIRKQYKNTTGSDVPIKDKPTTFG</sequence>
<evidence type="ECO:0000313" key="2">
    <source>
        <dbReference type="EMBL" id="KAF2710556.1"/>
    </source>
</evidence>